<keyword evidence="2" id="KW-0282">Flagellum</keyword>
<evidence type="ECO:0000313" key="2">
    <source>
        <dbReference type="EMBL" id="ROH85909.1"/>
    </source>
</evidence>
<keyword evidence="2" id="KW-0969">Cilium</keyword>
<dbReference type="EMBL" id="RJVP01000004">
    <property type="protein sequence ID" value="ROH85909.1"/>
    <property type="molecule type" value="Genomic_DNA"/>
</dbReference>
<evidence type="ECO:0000259" key="1">
    <source>
        <dbReference type="Pfam" id="PF01052"/>
    </source>
</evidence>
<dbReference type="InterPro" id="IPR036429">
    <property type="entry name" value="SpoA-like_sf"/>
</dbReference>
<dbReference type="AlphaFoldDB" id="A0A3N0UZC9"/>
<name>A0A3N0UZC9_9PROT</name>
<sequence length="259" mass="28179">MSVLPYRLIGESERSTLESTLRGLVAAWGAHWIKSPPEFTLSLDNIEDFTVQEQASWKLFGTAPESWAAWDYSNPSVHRLLSLIFGVALGQYPKPTPLMQALMQECIQDFFGRISALDVASQINLSESSRLAGDIRRGPGSGMLKLTLGGGLPSQQIVFGGALVERIINSTGFKAPVAHAPASLIPRDKSLGHLTTRLEVMVGSVEISLQQLAELEVGDVIQLGTAMHEPLTARTQDKRIVAKVHLGVRGNQKAVQFIE</sequence>
<dbReference type="Pfam" id="PF01052">
    <property type="entry name" value="FliMN_C"/>
    <property type="match status" value="1"/>
</dbReference>
<evidence type="ECO:0000313" key="3">
    <source>
        <dbReference type="Proteomes" id="UP000275137"/>
    </source>
</evidence>
<dbReference type="Proteomes" id="UP000275137">
    <property type="component" value="Unassembled WGS sequence"/>
</dbReference>
<keyword evidence="3" id="KW-1185">Reference proteome</keyword>
<accession>A0A3N0UZC9</accession>
<dbReference type="RefSeq" id="WP_123237683.1">
    <property type="nucleotide sequence ID" value="NZ_RJVP01000004.1"/>
</dbReference>
<proteinExistence type="predicted"/>
<keyword evidence="2" id="KW-0966">Cell projection</keyword>
<feature type="domain" description="Flagellar motor switch protein FliN-like C-terminal" evidence="1">
    <location>
        <begin position="191"/>
        <end position="258"/>
    </location>
</feature>
<organism evidence="2 3">
    <name type="scientific">Pseudomethylobacillus aquaticus</name>
    <dbReference type="NCBI Taxonomy" id="2676064"/>
    <lineage>
        <taxon>Bacteria</taxon>
        <taxon>Pseudomonadati</taxon>
        <taxon>Pseudomonadota</taxon>
        <taxon>Betaproteobacteria</taxon>
        <taxon>Nitrosomonadales</taxon>
        <taxon>Methylophilaceae</taxon>
        <taxon>Pseudomethylobacillus</taxon>
    </lineage>
</organism>
<dbReference type="Gene3D" id="2.30.330.10">
    <property type="entry name" value="SpoA-like"/>
    <property type="match status" value="1"/>
</dbReference>
<dbReference type="InterPro" id="IPR001543">
    <property type="entry name" value="FliN-like_C"/>
</dbReference>
<protein>
    <submittedName>
        <fullName evidence="2">FliM/FliN family flagellar motor switch protein</fullName>
    </submittedName>
</protein>
<gene>
    <name evidence="2" type="ORF">ED236_09270</name>
</gene>
<comment type="caution">
    <text evidence="2">The sequence shown here is derived from an EMBL/GenBank/DDBJ whole genome shotgun (WGS) entry which is preliminary data.</text>
</comment>
<dbReference type="SUPFAM" id="SSF101801">
    <property type="entry name" value="Surface presentation of antigens (SPOA)"/>
    <property type="match status" value="1"/>
</dbReference>
<reference evidence="2 3" key="1">
    <citation type="submission" date="2018-10" db="EMBL/GenBank/DDBJ databases">
        <authorList>
            <person name="Chen W.-M."/>
        </authorList>
    </citation>
    <scope>NUCLEOTIDE SEQUENCE [LARGE SCALE GENOMIC DNA]</scope>
    <source>
        <strain evidence="2 3">H-5</strain>
    </source>
</reference>